<evidence type="ECO:0000256" key="2">
    <source>
        <dbReference type="ARBA" id="ARBA00010742"/>
    </source>
</evidence>
<feature type="chain" id="PRO_5013020679" description="Putative aliphatic sulfonates-binding protein" evidence="7">
    <location>
        <begin position="24"/>
        <end position="322"/>
    </location>
</feature>
<organism evidence="10 11">
    <name type="scientific">Xenorhabdus innexi</name>
    <dbReference type="NCBI Taxonomy" id="290109"/>
    <lineage>
        <taxon>Bacteria</taxon>
        <taxon>Pseudomonadati</taxon>
        <taxon>Pseudomonadota</taxon>
        <taxon>Gammaproteobacteria</taxon>
        <taxon>Enterobacterales</taxon>
        <taxon>Morganellaceae</taxon>
        <taxon>Xenorhabdus</taxon>
    </lineage>
</organism>
<protein>
    <recommendedName>
        <fullName evidence="6">Putative aliphatic sulfonates-binding protein</fullName>
    </recommendedName>
</protein>
<comment type="similarity">
    <text evidence="2">Belongs to the bacterial solute-binding protein SsuA/TauA family.</text>
</comment>
<evidence type="ECO:0000256" key="3">
    <source>
        <dbReference type="ARBA" id="ARBA00022448"/>
    </source>
</evidence>
<feature type="signal peptide" evidence="7">
    <location>
        <begin position="1"/>
        <end position="23"/>
    </location>
</feature>
<evidence type="ECO:0000313" key="11">
    <source>
        <dbReference type="Proteomes" id="UP000196435"/>
    </source>
</evidence>
<sequence>MAHKLRFLGSLLLLLAFSGNVLATQPKQITIGYQKSNIFMLLKSRGNLDDVFRQEGIKIRWVEFPAGPQMLEGLNIGSIDLASTGDVPPVFAQAAKADLVYLAHSPAHPKTEAIVVAKDSAIKSIQDLKGKRVALNKGSDVHYLLVAALEKAGLSYKDIKPVYLPPADARAAFQRGVIDAWAIWDPFLSEVETNTGARQISNGEGLVPHYTFYLASRKFVDNYPQAAEKVVQELVTLSDWANQHPDETATILADATKLDKTIWQRVLTRTIYGAEHMTPAVFNQQQILADTFTRIKLLPVKIDVRQASWSLDNLNNQSEQSK</sequence>
<dbReference type="EMBL" id="NIBU01000029">
    <property type="protein sequence ID" value="PHM33414.1"/>
    <property type="molecule type" value="Genomic_DNA"/>
</dbReference>
<reference evidence="9 12" key="3">
    <citation type="journal article" date="2017" name="Nat. Microbiol.">
        <title>Natural product diversity associated with the nematode symbionts Photorhabdus and Xenorhabdus.</title>
        <authorList>
            <person name="Tobias N.J."/>
            <person name="Wolff H."/>
            <person name="Djahanschiri B."/>
            <person name="Grundmann F."/>
            <person name="Kronenwerth M."/>
            <person name="Shi Y.M."/>
            <person name="Simonyi S."/>
            <person name="Grun P."/>
            <person name="Shapiro-Ilan D."/>
            <person name="Pidot S.J."/>
            <person name="Stinear T.P."/>
            <person name="Ebersberger I."/>
            <person name="Bode H.B."/>
        </authorList>
    </citation>
    <scope>NUCLEOTIDE SEQUENCE [LARGE SCALE GENOMIC DNA]</scope>
    <source>
        <strain evidence="9 12">DSM 16336</strain>
    </source>
</reference>
<dbReference type="Proteomes" id="UP000196435">
    <property type="component" value="Unassembled WGS sequence"/>
</dbReference>
<dbReference type="InterPro" id="IPR010067">
    <property type="entry name" value="ABC_SsuA_sub-bd"/>
</dbReference>
<comment type="subcellular location">
    <subcellularLocation>
        <location evidence="1">Periplasm</location>
    </subcellularLocation>
</comment>
<reference evidence="10" key="1">
    <citation type="submission" date="2016-12" db="EMBL/GenBank/DDBJ databases">
        <authorList>
            <person name="Song W.-J."/>
            <person name="Kurnit D.M."/>
        </authorList>
    </citation>
    <scope>NUCLEOTIDE SEQUENCE [LARGE SCALE GENOMIC DNA]</scope>
    <source>
        <strain evidence="10">HGB1681</strain>
    </source>
</reference>
<dbReference type="GO" id="GO:0016020">
    <property type="term" value="C:membrane"/>
    <property type="evidence" value="ECO:0007669"/>
    <property type="project" value="InterPro"/>
</dbReference>
<evidence type="ECO:0000259" key="8">
    <source>
        <dbReference type="SMART" id="SM00062"/>
    </source>
</evidence>
<dbReference type="GO" id="GO:0042597">
    <property type="term" value="C:periplasmic space"/>
    <property type="evidence" value="ECO:0007669"/>
    <property type="project" value="UniProtKB-SubCell"/>
</dbReference>
<dbReference type="GO" id="GO:0042626">
    <property type="term" value="F:ATPase-coupled transmembrane transporter activity"/>
    <property type="evidence" value="ECO:0007669"/>
    <property type="project" value="InterPro"/>
</dbReference>
<dbReference type="InterPro" id="IPR015168">
    <property type="entry name" value="SsuA/THI5"/>
</dbReference>
<keyword evidence="3" id="KW-0813">Transport</keyword>
<comment type="function">
    <text evidence="5">Part of a binding-protein-dependent transport system for aliphatic sulfonates. Putative binding protein.</text>
</comment>
<dbReference type="Proteomes" id="UP000224871">
    <property type="component" value="Unassembled WGS sequence"/>
</dbReference>
<dbReference type="SUPFAM" id="SSF53850">
    <property type="entry name" value="Periplasmic binding protein-like II"/>
    <property type="match status" value="1"/>
</dbReference>
<evidence type="ECO:0000256" key="5">
    <source>
        <dbReference type="ARBA" id="ARBA00055538"/>
    </source>
</evidence>
<dbReference type="NCBIfam" id="NF008588">
    <property type="entry name" value="PRK11553.1"/>
    <property type="match status" value="1"/>
</dbReference>
<dbReference type="Gene3D" id="3.40.190.10">
    <property type="entry name" value="Periplasmic binding protein-like II"/>
    <property type="match status" value="2"/>
</dbReference>
<dbReference type="FunFam" id="3.40.190.10:FF:000050">
    <property type="entry name" value="Sulfonate ABC transporter substrate-binding protein"/>
    <property type="match status" value="1"/>
</dbReference>
<dbReference type="InterPro" id="IPR001638">
    <property type="entry name" value="Solute-binding_3/MltF_N"/>
</dbReference>
<dbReference type="PANTHER" id="PTHR30024">
    <property type="entry name" value="ALIPHATIC SULFONATES-BINDING PROTEIN-RELATED"/>
    <property type="match status" value="1"/>
</dbReference>
<proteinExistence type="inferred from homology"/>
<dbReference type="Pfam" id="PF09084">
    <property type="entry name" value="NMT1"/>
    <property type="match status" value="1"/>
</dbReference>
<dbReference type="SMART" id="SM00062">
    <property type="entry name" value="PBPb"/>
    <property type="match status" value="1"/>
</dbReference>
<feature type="domain" description="Solute-binding protein family 3/N-terminal" evidence="8">
    <location>
        <begin position="28"/>
        <end position="244"/>
    </location>
</feature>
<evidence type="ECO:0000313" key="10">
    <source>
        <dbReference type="EMBL" id="SIP72271.1"/>
    </source>
</evidence>
<evidence type="ECO:0000256" key="1">
    <source>
        <dbReference type="ARBA" id="ARBA00004418"/>
    </source>
</evidence>
<gene>
    <name evidence="10" type="primary">ssuA</name>
    <name evidence="9" type="ORF">Xinn_02493</name>
    <name evidence="10" type="ORF">XIS1_1410010</name>
</gene>
<evidence type="ECO:0000256" key="4">
    <source>
        <dbReference type="ARBA" id="ARBA00022729"/>
    </source>
</evidence>
<accession>A0A1N6MTY6</accession>
<dbReference type="RefSeq" id="WP_086955472.1">
    <property type="nucleotide sequence ID" value="NZ_CAWNQC010000212.1"/>
</dbReference>
<dbReference type="OrthoDB" id="7374754at2"/>
<dbReference type="AlphaFoldDB" id="A0A1N6MTY6"/>
<evidence type="ECO:0000313" key="9">
    <source>
        <dbReference type="EMBL" id="PHM33414.1"/>
    </source>
</evidence>
<name>A0A1N6MTY6_9GAMM</name>
<evidence type="ECO:0000313" key="12">
    <source>
        <dbReference type="Proteomes" id="UP000224871"/>
    </source>
</evidence>
<dbReference type="EMBL" id="FTLG01000048">
    <property type="protein sequence ID" value="SIP72271.1"/>
    <property type="molecule type" value="Genomic_DNA"/>
</dbReference>
<keyword evidence="4 7" id="KW-0732">Signal</keyword>
<evidence type="ECO:0000256" key="7">
    <source>
        <dbReference type="SAM" id="SignalP"/>
    </source>
</evidence>
<dbReference type="CDD" id="cd13557">
    <property type="entry name" value="PBP2_SsuA"/>
    <property type="match status" value="1"/>
</dbReference>
<dbReference type="NCBIfam" id="TIGR01728">
    <property type="entry name" value="SsuA_fam"/>
    <property type="match status" value="1"/>
</dbReference>
<evidence type="ECO:0000256" key="6">
    <source>
        <dbReference type="ARBA" id="ARBA00070228"/>
    </source>
</evidence>
<reference evidence="11" key="2">
    <citation type="submission" date="2016-12" db="EMBL/GenBank/DDBJ databases">
        <authorList>
            <person name="Gaudriault S."/>
        </authorList>
    </citation>
    <scope>NUCLEOTIDE SEQUENCE [LARGE SCALE GENOMIC DNA]</scope>
    <source>
        <strain evidence="11">HGB1681 (deposited as PTA-6826 in the American Type Culture Collection)</strain>
    </source>
</reference>
<keyword evidence="12" id="KW-1185">Reference proteome</keyword>
<dbReference type="PANTHER" id="PTHR30024:SF42">
    <property type="entry name" value="ALIPHATIC SULFONATES-BINDING PROTEIN-RELATED"/>
    <property type="match status" value="1"/>
</dbReference>